<evidence type="ECO:0000313" key="2">
    <source>
        <dbReference type="Proteomes" id="UP001417504"/>
    </source>
</evidence>
<reference evidence="1 2" key="1">
    <citation type="submission" date="2024-01" db="EMBL/GenBank/DDBJ databases">
        <title>Genome assemblies of Stephania.</title>
        <authorList>
            <person name="Yang L."/>
        </authorList>
    </citation>
    <scope>NUCLEOTIDE SEQUENCE [LARGE SCALE GENOMIC DNA]</scope>
    <source>
        <strain evidence="1">QJT</strain>
        <tissue evidence="1">Leaf</tissue>
    </source>
</reference>
<comment type="caution">
    <text evidence="1">The sequence shown here is derived from an EMBL/GenBank/DDBJ whole genome shotgun (WGS) entry which is preliminary data.</text>
</comment>
<gene>
    <name evidence="1" type="ORF">Sjap_010515</name>
</gene>
<sequence>MQRVPEEVVRGGAGKKLTRVGSFGRGFGNLVKWSGDLCNRVKGSIRGGKILEIEYLLAQIEDRRVCFGAYTRSMGDYIPTSPTALSPQICLLTVDYCPDVSNYNEGRTVQEIEPVFEPLLTHHASLGREREFRSRLVLLTGGLVRFHFGMAGVTESAIMGYLPRVLMNVYVWRLGCHAATGAVTSETWQRLHCVEKTLCPTRMWVTPWEILRTSSIVVKEKVHIRETVHIEPKLERIKIRIRSECRRCRHDHDDPLAVPQATAVAGSGAAKTITLTVYKTSSKRGYNVIHSYLYTYIRVGGALGSVELR</sequence>
<protein>
    <submittedName>
        <fullName evidence="1">Uncharacterized protein</fullName>
    </submittedName>
</protein>
<evidence type="ECO:0000313" key="1">
    <source>
        <dbReference type="EMBL" id="KAK9130028.1"/>
    </source>
</evidence>
<keyword evidence="2" id="KW-1185">Reference proteome</keyword>
<accession>A0AAP0P486</accession>
<name>A0AAP0P486_9MAGN</name>
<organism evidence="1 2">
    <name type="scientific">Stephania japonica</name>
    <dbReference type="NCBI Taxonomy" id="461633"/>
    <lineage>
        <taxon>Eukaryota</taxon>
        <taxon>Viridiplantae</taxon>
        <taxon>Streptophyta</taxon>
        <taxon>Embryophyta</taxon>
        <taxon>Tracheophyta</taxon>
        <taxon>Spermatophyta</taxon>
        <taxon>Magnoliopsida</taxon>
        <taxon>Ranunculales</taxon>
        <taxon>Menispermaceae</taxon>
        <taxon>Menispermoideae</taxon>
        <taxon>Cissampelideae</taxon>
        <taxon>Stephania</taxon>
    </lineage>
</organism>
<dbReference type="Proteomes" id="UP001417504">
    <property type="component" value="Unassembled WGS sequence"/>
</dbReference>
<dbReference type="AlphaFoldDB" id="A0AAP0P486"/>
<proteinExistence type="predicted"/>
<dbReference type="EMBL" id="JBBNAE010000004">
    <property type="protein sequence ID" value="KAK9130028.1"/>
    <property type="molecule type" value="Genomic_DNA"/>
</dbReference>